<sequence length="482" mass="51019">MTTTATPSTLPAAWIGNEPVDAPGGGLEVIDPSTGETLAAVGIASRDLVERAVRRAGAAFDDWADTTPVRRDDLLNELAARLLEHKDELGRLEAANTGKPLHVALGEVDSAADQLRFFGGAARSLEGKAAREYLPGRTSFVRRDPVGVIGQITPWNYPLVMAVWKIGPALAAGNTVVVKPSELTPLSTLRLAELAADILPPGVLNVVAGDGAGTGNDLAASAGVDMLCVTGSVATGRHVLRNAVPRITRTHLELGGKAPVVVFGDCDVRRLVEQMKVAAYWNSGQDCTAAARILVQDEIHDEVLDALTAMVATIRVGTPFAEGGSDMGPVISQAHRERVLGFLDRATEAGARVVAGGNAIAGGGWFVEPTIVTGVTPSHEIVRSEVFGPVITVEPFTDEQHALELANDSDYGLSASVWTNRLDRSLRMARRLRSGAVWLNDHLTVADEMPHGGAKMSGYGKDLSSYAIEDYTVVKHVMARID</sequence>
<dbReference type="InterPro" id="IPR029510">
    <property type="entry name" value="Ald_DH_CS_GLU"/>
</dbReference>
<dbReference type="EC" id="1.2.1.19" evidence="6"/>
<organism evidence="6 7">
    <name type="scientific">Actinospica durhamensis</name>
    <dbReference type="NCBI Taxonomy" id="1508375"/>
    <lineage>
        <taxon>Bacteria</taxon>
        <taxon>Bacillati</taxon>
        <taxon>Actinomycetota</taxon>
        <taxon>Actinomycetes</taxon>
        <taxon>Catenulisporales</taxon>
        <taxon>Actinospicaceae</taxon>
        <taxon>Actinospica</taxon>
    </lineage>
</organism>
<accession>A0A941ENI8</accession>
<feature type="domain" description="Aldehyde dehydrogenase" evidence="5">
    <location>
        <begin position="27"/>
        <end position="477"/>
    </location>
</feature>
<feature type="active site" evidence="3">
    <location>
        <position position="253"/>
    </location>
</feature>
<dbReference type="NCBIfam" id="NF010000">
    <property type="entry name" value="PRK13473.1"/>
    <property type="match status" value="1"/>
</dbReference>
<comment type="similarity">
    <text evidence="1 4">Belongs to the aldehyde dehydrogenase family.</text>
</comment>
<dbReference type="SUPFAM" id="SSF53720">
    <property type="entry name" value="ALDH-like"/>
    <property type="match status" value="1"/>
</dbReference>
<dbReference type="Gene3D" id="3.40.309.10">
    <property type="entry name" value="Aldehyde Dehydrogenase, Chain A, domain 2"/>
    <property type="match status" value="1"/>
</dbReference>
<dbReference type="InterPro" id="IPR016161">
    <property type="entry name" value="Ald_DH/histidinol_DH"/>
</dbReference>
<reference evidence="6" key="1">
    <citation type="submission" date="2021-04" db="EMBL/GenBank/DDBJ databases">
        <title>Genome based classification of Actinospica acidithermotolerans sp. nov., an actinobacterium isolated from an Indonesian hot spring.</title>
        <authorList>
            <person name="Kusuma A.B."/>
            <person name="Putra K.E."/>
            <person name="Nafisah S."/>
            <person name="Loh J."/>
            <person name="Nouioui I."/>
            <person name="Goodfellow M."/>
        </authorList>
    </citation>
    <scope>NUCLEOTIDE SEQUENCE</scope>
    <source>
        <strain evidence="6">CSCA 57</strain>
    </source>
</reference>
<keyword evidence="2 4" id="KW-0560">Oxidoreductase</keyword>
<gene>
    <name evidence="6" type="ORF">KDL01_14655</name>
</gene>
<comment type="caution">
    <text evidence="6">The sequence shown here is derived from an EMBL/GenBank/DDBJ whole genome shotgun (WGS) entry which is preliminary data.</text>
</comment>
<evidence type="ECO:0000256" key="1">
    <source>
        <dbReference type="ARBA" id="ARBA00009986"/>
    </source>
</evidence>
<evidence type="ECO:0000313" key="7">
    <source>
        <dbReference type="Proteomes" id="UP000675781"/>
    </source>
</evidence>
<dbReference type="Proteomes" id="UP000675781">
    <property type="component" value="Unassembled WGS sequence"/>
</dbReference>
<keyword evidence="7" id="KW-1185">Reference proteome</keyword>
<protein>
    <submittedName>
        <fullName evidence="6">Aminobutyraldehyde dehydrogenase</fullName>
        <ecNumber evidence="6">1.2.1.19</ecNumber>
    </submittedName>
</protein>
<evidence type="ECO:0000259" key="5">
    <source>
        <dbReference type="Pfam" id="PF00171"/>
    </source>
</evidence>
<dbReference type="PROSITE" id="PS00687">
    <property type="entry name" value="ALDEHYDE_DEHYDR_GLU"/>
    <property type="match status" value="1"/>
</dbReference>
<dbReference type="Gene3D" id="3.40.605.10">
    <property type="entry name" value="Aldehyde Dehydrogenase, Chain A, domain 1"/>
    <property type="match status" value="1"/>
</dbReference>
<dbReference type="FunFam" id="3.40.605.10:FF:000007">
    <property type="entry name" value="NAD/NADP-dependent betaine aldehyde dehydrogenase"/>
    <property type="match status" value="1"/>
</dbReference>
<dbReference type="EMBL" id="JAGSOG010000061">
    <property type="protein sequence ID" value="MBR7834511.1"/>
    <property type="molecule type" value="Genomic_DNA"/>
</dbReference>
<dbReference type="FunFam" id="3.40.309.10:FF:000009">
    <property type="entry name" value="Aldehyde dehydrogenase A"/>
    <property type="match status" value="1"/>
</dbReference>
<dbReference type="RefSeq" id="WP_212529031.1">
    <property type="nucleotide sequence ID" value="NZ_JAGSOG010000061.1"/>
</dbReference>
<dbReference type="InterPro" id="IPR016163">
    <property type="entry name" value="Ald_DH_C"/>
</dbReference>
<dbReference type="PROSITE" id="PS00070">
    <property type="entry name" value="ALDEHYDE_DEHYDR_CYS"/>
    <property type="match status" value="1"/>
</dbReference>
<dbReference type="Pfam" id="PF00171">
    <property type="entry name" value="Aldedh"/>
    <property type="match status" value="1"/>
</dbReference>
<evidence type="ECO:0000256" key="4">
    <source>
        <dbReference type="RuleBase" id="RU003345"/>
    </source>
</evidence>
<evidence type="ECO:0000256" key="2">
    <source>
        <dbReference type="ARBA" id="ARBA00023002"/>
    </source>
</evidence>
<evidence type="ECO:0000256" key="3">
    <source>
        <dbReference type="PROSITE-ProRule" id="PRU10007"/>
    </source>
</evidence>
<dbReference type="InterPro" id="IPR016162">
    <property type="entry name" value="Ald_DH_N"/>
</dbReference>
<dbReference type="InterPro" id="IPR016160">
    <property type="entry name" value="Ald_DH_CS_CYS"/>
</dbReference>
<dbReference type="InterPro" id="IPR015590">
    <property type="entry name" value="Aldehyde_DH_dom"/>
</dbReference>
<evidence type="ECO:0000313" key="6">
    <source>
        <dbReference type="EMBL" id="MBR7834511.1"/>
    </source>
</evidence>
<dbReference type="PANTHER" id="PTHR11699">
    <property type="entry name" value="ALDEHYDE DEHYDROGENASE-RELATED"/>
    <property type="match status" value="1"/>
</dbReference>
<dbReference type="GO" id="GO:0019145">
    <property type="term" value="F:aminobutyraldehyde dehydrogenase (NAD+) activity"/>
    <property type="evidence" value="ECO:0007669"/>
    <property type="project" value="UniProtKB-EC"/>
</dbReference>
<dbReference type="AlphaFoldDB" id="A0A941ENI8"/>
<name>A0A941ENI8_9ACTN</name>
<proteinExistence type="inferred from homology"/>